<keyword evidence="5 10" id="KW-0547">Nucleotide-binding</keyword>
<feature type="binding site" evidence="10">
    <location>
        <position position="35"/>
    </location>
    <ligand>
        <name>ATP</name>
        <dbReference type="ChEBI" id="CHEBI:30616"/>
    </ligand>
</feature>
<evidence type="ECO:0000256" key="4">
    <source>
        <dbReference type="ARBA" id="ARBA00022679"/>
    </source>
</evidence>
<sequence length="273" mass="31743">MSINQFTVVSFLGRGSYGAVHCVRRQKDNNLYALKELNIKSMSHKEIEDAINEIRILASIRHPNITRYREAFVENDKLYIITEYAEDGDLFNKIQNAKESHRYFNEDLDIKTANVFLQQNNVVKLGDFGVCKILTDNEEQAKSNIGTPYYLSPEIWLHKPYNQKSDVWAIGCVLYELLSLNRPFGAQTLNELQKTVLIGKYNPLPSFYSENIQKIAYQCLKLNASERPNVQDILDDQYVKDKYCQNKEAIIIRVGNEIEDGFRKRREDETENE</sequence>
<dbReference type="PROSITE" id="PS00107">
    <property type="entry name" value="PROTEIN_KINASE_ATP"/>
    <property type="match status" value="1"/>
</dbReference>
<keyword evidence="6 12" id="KW-0418">Kinase</keyword>
<dbReference type="Gene3D" id="1.10.510.10">
    <property type="entry name" value="Transferase(Phosphotransferase) domain 1"/>
    <property type="match status" value="1"/>
</dbReference>
<dbReference type="InterPro" id="IPR000719">
    <property type="entry name" value="Prot_kinase_dom"/>
</dbReference>
<organism evidence="12 13">
    <name type="scientific">Streblomastix strix</name>
    <dbReference type="NCBI Taxonomy" id="222440"/>
    <lineage>
        <taxon>Eukaryota</taxon>
        <taxon>Metamonada</taxon>
        <taxon>Preaxostyla</taxon>
        <taxon>Oxymonadida</taxon>
        <taxon>Streblomastigidae</taxon>
        <taxon>Streblomastix</taxon>
    </lineage>
</organism>
<keyword evidence="4" id="KW-0808">Transferase</keyword>
<dbReference type="PIRSF" id="PIRSF000654">
    <property type="entry name" value="Integrin-linked_kinase"/>
    <property type="match status" value="1"/>
</dbReference>
<dbReference type="SUPFAM" id="SSF56112">
    <property type="entry name" value="Protein kinase-like (PK-like)"/>
    <property type="match status" value="1"/>
</dbReference>
<comment type="catalytic activity">
    <reaction evidence="8">
        <text>L-threonyl-[protein] + ATP = O-phospho-L-threonyl-[protein] + ADP + H(+)</text>
        <dbReference type="Rhea" id="RHEA:46608"/>
        <dbReference type="Rhea" id="RHEA-COMP:11060"/>
        <dbReference type="Rhea" id="RHEA-COMP:11605"/>
        <dbReference type="ChEBI" id="CHEBI:15378"/>
        <dbReference type="ChEBI" id="CHEBI:30013"/>
        <dbReference type="ChEBI" id="CHEBI:30616"/>
        <dbReference type="ChEBI" id="CHEBI:61977"/>
        <dbReference type="ChEBI" id="CHEBI:456216"/>
        <dbReference type="EC" id="2.7.11.1"/>
    </reaction>
</comment>
<gene>
    <name evidence="12" type="ORF">EZS28_037981</name>
</gene>
<accession>A0A5J4U9B6</accession>
<dbReference type="InterPro" id="IPR011009">
    <property type="entry name" value="Kinase-like_dom_sf"/>
</dbReference>
<dbReference type="EC" id="2.7.11.1" evidence="2"/>
<evidence type="ECO:0000256" key="2">
    <source>
        <dbReference type="ARBA" id="ARBA00012513"/>
    </source>
</evidence>
<name>A0A5J4U9B6_9EUKA</name>
<dbReference type="EMBL" id="SNRW01019328">
    <property type="protein sequence ID" value="KAA6366492.1"/>
    <property type="molecule type" value="Genomic_DNA"/>
</dbReference>
<keyword evidence="7 10" id="KW-0067">ATP-binding</keyword>
<feature type="domain" description="Protein kinase" evidence="11">
    <location>
        <begin position="6"/>
        <end position="239"/>
    </location>
</feature>
<evidence type="ECO:0000256" key="7">
    <source>
        <dbReference type="ARBA" id="ARBA00022840"/>
    </source>
</evidence>
<dbReference type="PANTHER" id="PTHR44899:SF3">
    <property type="entry name" value="SERINE_THREONINE-PROTEIN KINASE NEK1"/>
    <property type="match status" value="1"/>
</dbReference>
<dbReference type="GO" id="GO:0004674">
    <property type="term" value="F:protein serine/threonine kinase activity"/>
    <property type="evidence" value="ECO:0007669"/>
    <property type="project" value="UniProtKB-KW"/>
</dbReference>
<evidence type="ECO:0000256" key="5">
    <source>
        <dbReference type="ARBA" id="ARBA00022741"/>
    </source>
</evidence>
<evidence type="ECO:0000256" key="10">
    <source>
        <dbReference type="PROSITE-ProRule" id="PRU10141"/>
    </source>
</evidence>
<comment type="catalytic activity">
    <reaction evidence="9">
        <text>L-seryl-[protein] + ATP = O-phospho-L-seryl-[protein] + ADP + H(+)</text>
        <dbReference type="Rhea" id="RHEA:17989"/>
        <dbReference type="Rhea" id="RHEA-COMP:9863"/>
        <dbReference type="Rhea" id="RHEA-COMP:11604"/>
        <dbReference type="ChEBI" id="CHEBI:15378"/>
        <dbReference type="ChEBI" id="CHEBI:29999"/>
        <dbReference type="ChEBI" id="CHEBI:30616"/>
        <dbReference type="ChEBI" id="CHEBI:83421"/>
        <dbReference type="ChEBI" id="CHEBI:456216"/>
        <dbReference type="EC" id="2.7.11.1"/>
    </reaction>
</comment>
<dbReference type="Proteomes" id="UP000324800">
    <property type="component" value="Unassembled WGS sequence"/>
</dbReference>
<dbReference type="SMART" id="SM00220">
    <property type="entry name" value="S_TKc"/>
    <property type="match status" value="1"/>
</dbReference>
<evidence type="ECO:0000256" key="3">
    <source>
        <dbReference type="ARBA" id="ARBA00022527"/>
    </source>
</evidence>
<dbReference type="AlphaFoldDB" id="A0A5J4U9B6"/>
<evidence type="ECO:0000256" key="1">
    <source>
        <dbReference type="ARBA" id="ARBA00010886"/>
    </source>
</evidence>
<keyword evidence="3" id="KW-0723">Serine/threonine-protein kinase</keyword>
<dbReference type="InterPro" id="IPR051131">
    <property type="entry name" value="NEK_Ser/Thr_kinase_NIMA"/>
</dbReference>
<reference evidence="12 13" key="1">
    <citation type="submission" date="2019-03" db="EMBL/GenBank/DDBJ databases">
        <title>Single cell metagenomics reveals metabolic interactions within the superorganism composed of flagellate Streblomastix strix and complex community of Bacteroidetes bacteria on its surface.</title>
        <authorList>
            <person name="Treitli S.C."/>
            <person name="Kolisko M."/>
            <person name="Husnik F."/>
            <person name="Keeling P."/>
            <person name="Hampl V."/>
        </authorList>
    </citation>
    <scope>NUCLEOTIDE SEQUENCE [LARGE SCALE GENOMIC DNA]</scope>
    <source>
        <strain evidence="12">ST1C</strain>
    </source>
</reference>
<dbReference type="PANTHER" id="PTHR44899">
    <property type="entry name" value="CAMK FAMILY PROTEIN KINASE"/>
    <property type="match status" value="1"/>
</dbReference>
<protein>
    <recommendedName>
        <fullName evidence="2">non-specific serine/threonine protein kinase</fullName>
        <ecNumber evidence="2">2.7.11.1</ecNumber>
    </recommendedName>
</protein>
<evidence type="ECO:0000313" key="13">
    <source>
        <dbReference type="Proteomes" id="UP000324800"/>
    </source>
</evidence>
<dbReference type="FunFam" id="3.30.200.20:FF:000097">
    <property type="entry name" value="Probable serine/threonine-protein kinase nek1"/>
    <property type="match status" value="1"/>
</dbReference>
<dbReference type="GO" id="GO:0005524">
    <property type="term" value="F:ATP binding"/>
    <property type="evidence" value="ECO:0007669"/>
    <property type="project" value="UniProtKB-UniRule"/>
</dbReference>
<dbReference type="Pfam" id="PF00069">
    <property type="entry name" value="Pkinase"/>
    <property type="match status" value="2"/>
</dbReference>
<dbReference type="InterPro" id="IPR017441">
    <property type="entry name" value="Protein_kinase_ATP_BS"/>
</dbReference>
<evidence type="ECO:0000256" key="8">
    <source>
        <dbReference type="ARBA" id="ARBA00047899"/>
    </source>
</evidence>
<evidence type="ECO:0000259" key="11">
    <source>
        <dbReference type="PROSITE" id="PS50011"/>
    </source>
</evidence>
<comment type="caution">
    <text evidence="12">The sequence shown here is derived from an EMBL/GenBank/DDBJ whole genome shotgun (WGS) entry which is preliminary data.</text>
</comment>
<evidence type="ECO:0000256" key="6">
    <source>
        <dbReference type="ARBA" id="ARBA00022777"/>
    </source>
</evidence>
<evidence type="ECO:0000313" key="12">
    <source>
        <dbReference type="EMBL" id="KAA6366492.1"/>
    </source>
</evidence>
<dbReference type="Gene3D" id="3.30.200.20">
    <property type="entry name" value="Phosphorylase Kinase, domain 1"/>
    <property type="match status" value="1"/>
</dbReference>
<dbReference type="OrthoDB" id="248923at2759"/>
<comment type="similarity">
    <text evidence="1">Belongs to the protein kinase superfamily. NEK Ser/Thr protein kinase family. NIMA subfamily.</text>
</comment>
<evidence type="ECO:0000256" key="9">
    <source>
        <dbReference type="ARBA" id="ARBA00048679"/>
    </source>
</evidence>
<proteinExistence type="inferred from homology"/>
<dbReference type="PROSITE" id="PS50011">
    <property type="entry name" value="PROTEIN_KINASE_DOM"/>
    <property type="match status" value="1"/>
</dbReference>